<comment type="caution">
    <text evidence="1">The sequence shown here is derived from an EMBL/GenBank/DDBJ whole genome shotgun (WGS) entry which is preliminary data.</text>
</comment>
<reference evidence="1 2" key="1">
    <citation type="submission" date="2013-12" db="EMBL/GenBank/DDBJ databases">
        <authorList>
            <person name="Cubeta M."/>
            <person name="Pakala S."/>
            <person name="Fedorova N."/>
            <person name="Thomas E."/>
            <person name="Dean R."/>
            <person name="Jabaji S."/>
            <person name="Neate S."/>
            <person name="Toda T."/>
            <person name="Tavantzis S."/>
            <person name="Vilgalys R."/>
            <person name="Bharathan N."/>
            <person name="Pakala S."/>
            <person name="Losada L.S."/>
            <person name="Zafar N."/>
            <person name="Nierman W."/>
        </authorList>
    </citation>
    <scope>NUCLEOTIDE SEQUENCE [LARGE SCALE GENOMIC DNA]</scope>
    <source>
        <strain evidence="1 2">123E</strain>
    </source>
</reference>
<evidence type="ECO:0000313" key="2">
    <source>
        <dbReference type="Proteomes" id="UP000027456"/>
    </source>
</evidence>
<name>A0A074RJV7_9AGAM</name>
<dbReference type="AlphaFoldDB" id="A0A074RJV7"/>
<dbReference type="OrthoDB" id="4584900at2759"/>
<gene>
    <name evidence="1" type="ORF">V565_330260</name>
</gene>
<dbReference type="HOGENOM" id="CLU_2139524_0_0_1"/>
<sequence length="113" mass="12278">MTATNGRSAAYPYVGAFSSFGNLGSGSNDLFPGSSNRGRHRVFGSDGDARRLRECHLGYDPLTHVIRAQWVNTDRSAPATHLVHARDVDADLILLTGDPAAMRRDYAGDYPEV</sequence>
<dbReference type="EMBL" id="AZST01002371">
    <property type="protein sequence ID" value="KEP45013.1"/>
    <property type="molecule type" value="Genomic_DNA"/>
</dbReference>
<keyword evidence="2" id="KW-1185">Reference proteome</keyword>
<accession>A0A074RJV7</accession>
<dbReference type="Proteomes" id="UP000027456">
    <property type="component" value="Unassembled WGS sequence"/>
</dbReference>
<evidence type="ECO:0000313" key="1">
    <source>
        <dbReference type="EMBL" id="KEP45013.1"/>
    </source>
</evidence>
<protein>
    <submittedName>
        <fullName evidence="1">Uncharacterized protein</fullName>
    </submittedName>
</protein>
<feature type="non-terminal residue" evidence="1">
    <location>
        <position position="113"/>
    </location>
</feature>
<organism evidence="1 2">
    <name type="scientific">Rhizoctonia solani 123E</name>
    <dbReference type="NCBI Taxonomy" id="1423351"/>
    <lineage>
        <taxon>Eukaryota</taxon>
        <taxon>Fungi</taxon>
        <taxon>Dikarya</taxon>
        <taxon>Basidiomycota</taxon>
        <taxon>Agaricomycotina</taxon>
        <taxon>Agaricomycetes</taxon>
        <taxon>Cantharellales</taxon>
        <taxon>Ceratobasidiaceae</taxon>
        <taxon>Rhizoctonia</taxon>
    </lineage>
</organism>
<proteinExistence type="predicted"/>